<evidence type="ECO:0000256" key="1">
    <source>
        <dbReference type="ARBA" id="ARBA00004127"/>
    </source>
</evidence>
<dbReference type="InterPro" id="IPR010652">
    <property type="entry name" value="DUF1232"/>
</dbReference>
<keyword evidence="7" id="KW-1185">Reference proteome</keyword>
<dbReference type="Proteomes" id="UP000289946">
    <property type="component" value="Unassembled WGS sequence"/>
</dbReference>
<keyword evidence="4" id="KW-0472">Membrane</keyword>
<sequence>MTSCRPRAHPHLVISRRRGDPPLRLDGEFSSMAAEHSVGFEPADRLAQDREGVRRRFWRKLKRVAAQLPFAEDLLAAYYCAFDRQTPRHVQASLLGAIAYFILPFDFVADVMPILGFADDAAVLATAIRMVAGHITNEHREAARAALKRGVEEAEE</sequence>
<evidence type="ECO:0000256" key="2">
    <source>
        <dbReference type="ARBA" id="ARBA00022692"/>
    </source>
</evidence>
<reference evidence="6 7" key="1">
    <citation type="submission" date="2018-10" db="EMBL/GenBank/DDBJ databases">
        <title>Bradyrhizobium sp. nov., isolated from effective nodules of peanut in China.</title>
        <authorList>
            <person name="Li Y."/>
        </authorList>
    </citation>
    <scope>NUCLEOTIDE SEQUENCE [LARGE SCALE GENOMIC DNA]</scope>
    <source>
        <strain evidence="6 7">CCBAU 51781</strain>
    </source>
</reference>
<evidence type="ECO:0000313" key="6">
    <source>
        <dbReference type="EMBL" id="RXG88678.1"/>
    </source>
</evidence>
<dbReference type="Pfam" id="PF06803">
    <property type="entry name" value="DUF1232"/>
    <property type="match status" value="1"/>
</dbReference>
<accession>A0ABY0DBU5</accession>
<keyword evidence="3" id="KW-1133">Transmembrane helix</keyword>
<name>A0ABY0DBU5_9BRAD</name>
<evidence type="ECO:0000259" key="5">
    <source>
        <dbReference type="Pfam" id="PF06803"/>
    </source>
</evidence>
<dbReference type="EMBL" id="RDRA01000023">
    <property type="protein sequence ID" value="RXG88678.1"/>
    <property type="molecule type" value="Genomic_DNA"/>
</dbReference>
<evidence type="ECO:0000256" key="3">
    <source>
        <dbReference type="ARBA" id="ARBA00022989"/>
    </source>
</evidence>
<comment type="subcellular location">
    <subcellularLocation>
        <location evidence="1">Endomembrane system</location>
        <topology evidence="1">Multi-pass membrane protein</topology>
    </subcellularLocation>
</comment>
<keyword evidence="2" id="KW-0812">Transmembrane</keyword>
<gene>
    <name evidence="6" type="ORF">EAS62_33180</name>
</gene>
<comment type="caution">
    <text evidence="6">The sequence shown here is derived from an EMBL/GenBank/DDBJ whole genome shotgun (WGS) entry which is preliminary data.</text>
</comment>
<evidence type="ECO:0000256" key="4">
    <source>
        <dbReference type="ARBA" id="ARBA00023136"/>
    </source>
</evidence>
<proteinExistence type="predicted"/>
<protein>
    <submittedName>
        <fullName evidence="6">DUF1232 domain-containing protein</fullName>
    </submittedName>
</protein>
<feature type="domain" description="DUF1232" evidence="5">
    <location>
        <begin position="93"/>
        <end position="125"/>
    </location>
</feature>
<evidence type="ECO:0000313" key="7">
    <source>
        <dbReference type="Proteomes" id="UP000289946"/>
    </source>
</evidence>
<organism evidence="6 7">
    <name type="scientific">Bradyrhizobium zhanjiangense</name>
    <dbReference type="NCBI Taxonomy" id="1325107"/>
    <lineage>
        <taxon>Bacteria</taxon>
        <taxon>Pseudomonadati</taxon>
        <taxon>Pseudomonadota</taxon>
        <taxon>Alphaproteobacteria</taxon>
        <taxon>Hyphomicrobiales</taxon>
        <taxon>Nitrobacteraceae</taxon>
        <taxon>Bradyrhizobium</taxon>
    </lineage>
</organism>